<reference evidence="1" key="1">
    <citation type="submission" date="2023-06" db="EMBL/GenBank/DDBJ databases">
        <authorList>
            <person name="Delattre M."/>
        </authorList>
    </citation>
    <scope>NUCLEOTIDE SEQUENCE</scope>
    <source>
        <strain evidence="1">AF72</strain>
    </source>
</reference>
<evidence type="ECO:0000313" key="1">
    <source>
        <dbReference type="EMBL" id="CAJ0566312.1"/>
    </source>
</evidence>
<dbReference type="GO" id="GO:0006644">
    <property type="term" value="P:phospholipid metabolic process"/>
    <property type="evidence" value="ECO:0007669"/>
    <property type="project" value="InterPro"/>
</dbReference>
<protein>
    <submittedName>
        <fullName evidence="1">Uncharacterized protein</fullName>
    </submittedName>
</protein>
<keyword evidence="2" id="KW-1185">Reference proteome</keyword>
<comment type="caution">
    <text evidence="1">The sequence shown here is derived from an EMBL/GenBank/DDBJ whole genome shotgun (WGS) entry which is preliminary data.</text>
</comment>
<dbReference type="Proteomes" id="UP001177023">
    <property type="component" value="Unassembled WGS sequence"/>
</dbReference>
<gene>
    <name evidence="1" type="ORF">MSPICULIGERA_LOCUS4922</name>
</gene>
<proteinExistence type="predicted"/>
<name>A0AA36CD93_9BILA</name>
<dbReference type="SUPFAM" id="SSF48619">
    <property type="entry name" value="Phospholipase A2, PLA2"/>
    <property type="match status" value="1"/>
</dbReference>
<feature type="non-terminal residue" evidence="1">
    <location>
        <position position="1"/>
    </location>
</feature>
<dbReference type="EMBL" id="CATQJA010001211">
    <property type="protein sequence ID" value="CAJ0566312.1"/>
    <property type="molecule type" value="Genomic_DNA"/>
</dbReference>
<dbReference type="GO" id="GO:0004623">
    <property type="term" value="F:phospholipase A2 activity"/>
    <property type="evidence" value="ECO:0007669"/>
    <property type="project" value="InterPro"/>
</dbReference>
<dbReference type="PANTHER" id="PTHR34228">
    <property type="entry name" value="PROTEIN CBG09474-RELATED"/>
    <property type="match status" value="1"/>
</dbReference>
<dbReference type="InterPro" id="IPR036444">
    <property type="entry name" value="PLipase_A2_dom_sf"/>
</dbReference>
<dbReference type="InterPro" id="IPR053322">
    <property type="entry name" value="PLA2-like"/>
</dbReference>
<sequence length="386" mass="44130">QPDKFWCGPEGLSVLEDAAKYAASVCEESIEKRMNRICFIHDKCYDSIPRSELSKERGQKCDKQFCSLIDKAVAASSSGEPWEDLACIGAGAGFGWAVQQNFYDCSILYAAFAEDCTVTDYQVDQYGSDEFLKKTVKGNCEMLNAYNAMFVKRVGKFWCGMEKWQLTDDVAEALSKSLCSEATEKFFNRVCFIHDVCYEKLQDRDLLMEKRHEILHSVSTTYSDNCTLVDRHLDEDGSDIILEQLIPDCQKRNELNGEYAKAVAQGNFYCGTDEKMLLTWTTHVARALMWASCGSIKDRFNRICFIHDVCYEARSPEKAAEQKRHCDDSFCDLMSTAVSHAHWWQKPTCWLVQKTFCAAVKAIPYDRLPSLAHYIMERRKIKAKPL</sequence>
<dbReference type="GO" id="GO:0050482">
    <property type="term" value="P:arachidonate secretion"/>
    <property type="evidence" value="ECO:0007669"/>
    <property type="project" value="InterPro"/>
</dbReference>
<accession>A0AA36CD93</accession>
<dbReference type="AlphaFoldDB" id="A0AA36CD93"/>
<feature type="non-terminal residue" evidence="1">
    <location>
        <position position="386"/>
    </location>
</feature>
<organism evidence="1 2">
    <name type="scientific">Mesorhabditis spiculigera</name>
    <dbReference type="NCBI Taxonomy" id="96644"/>
    <lineage>
        <taxon>Eukaryota</taxon>
        <taxon>Metazoa</taxon>
        <taxon>Ecdysozoa</taxon>
        <taxon>Nematoda</taxon>
        <taxon>Chromadorea</taxon>
        <taxon>Rhabditida</taxon>
        <taxon>Rhabditina</taxon>
        <taxon>Rhabditomorpha</taxon>
        <taxon>Rhabditoidea</taxon>
        <taxon>Rhabditidae</taxon>
        <taxon>Mesorhabditinae</taxon>
        <taxon>Mesorhabditis</taxon>
    </lineage>
</organism>
<dbReference type="Gene3D" id="1.20.90.10">
    <property type="entry name" value="Phospholipase A2 domain"/>
    <property type="match status" value="1"/>
</dbReference>
<evidence type="ECO:0000313" key="2">
    <source>
        <dbReference type="Proteomes" id="UP001177023"/>
    </source>
</evidence>